<keyword evidence="1" id="KW-1133">Transmembrane helix</keyword>
<organism evidence="2 3">
    <name type="scientific">Frondihabitans australicus</name>
    <dbReference type="NCBI Taxonomy" id="386892"/>
    <lineage>
        <taxon>Bacteria</taxon>
        <taxon>Bacillati</taxon>
        <taxon>Actinomycetota</taxon>
        <taxon>Actinomycetes</taxon>
        <taxon>Micrococcales</taxon>
        <taxon>Microbacteriaceae</taxon>
        <taxon>Frondihabitans</taxon>
    </lineage>
</organism>
<comment type="caution">
    <text evidence="2">The sequence shown here is derived from an EMBL/GenBank/DDBJ whole genome shotgun (WGS) entry which is preliminary data.</text>
</comment>
<evidence type="ECO:0000313" key="2">
    <source>
        <dbReference type="EMBL" id="RKR75656.1"/>
    </source>
</evidence>
<evidence type="ECO:0000313" key="3">
    <source>
        <dbReference type="Proteomes" id="UP000280008"/>
    </source>
</evidence>
<keyword evidence="1" id="KW-0812">Transmembrane</keyword>
<protein>
    <submittedName>
        <fullName evidence="2">Uncharacterized protein</fullName>
    </submittedName>
</protein>
<reference evidence="2 3" key="1">
    <citation type="submission" date="2018-10" db="EMBL/GenBank/DDBJ databases">
        <title>Sequencing the genomes of 1000 actinobacteria strains.</title>
        <authorList>
            <person name="Klenk H.-P."/>
        </authorList>
    </citation>
    <scope>NUCLEOTIDE SEQUENCE [LARGE SCALE GENOMIC DNA]</scope>
    <source>
        <strain evidence="2 3">DSM 17894</strain>
    </source>
</reference>
<keyword evidence="1" id="KW-0472">Membrane</keyword>
<accession>A0A495IKI2</accession>
<gene>
    <name evidence="2" type="ORF">C8E83_2804</name>
</gene>
<name>A0A495IKI2_9MICO</name>
<proteinExistence type="predicted"/>
<feature type="transmembrane region" description="Helical" evidence="1">
    <location>
        <begin position="12"/>
        <end position="32"/>
    </location>
</feature>
<dbReference type="Proteomes" id="UP000280008">
    <property type="component" value="Unassembled WGS sequence"/>
</dbReference>
<keyword evidence="3" id="KW-1185">Reference proteome</keyword>
<evidence type="ECO:0000256" key="1">
    <source>
        <dbReference type="SAM" id="Phobius"/>
    </source>
</evidence>
<dbReference type="EMBL" id="RBKS01000001">
    <property type="protein sequence ID" value="RKR75656.1"/>
    <property type="molecule type" value="Genomic_DNA"/>
</dbReference>
<sequence>MNPLVPTAGDVLWIVAFLIPPAGLITFVAVWVSRRRRRGRVRD</sequence>
<dbReference type="AlphaFoldDB" id="A0A495IKI2"/>